<dbReference type="EMBL" id="GG665010">
    <property type="protein sequence ID" value="KNG74862.1"/>
    <property type="molecule type" value="Genomic_DNA"/>
</dbReference>
<feature type="transmembrane region" description="Helical" evidence="1">
    <location>
        <begin position="322"/>
        <end position="347"/>
    </location>
</feature>
<evidence type="ECO:0000256" key="1">
    <source>
        <dbReference type="SAM" id="Phobius"/>
    </source>
</evidence>
<keyword evidence="1" id="KW-1133">Transmembrane helix</keyword>
<reference evidence="3" key="1">
    <citation type="submission" date="2015-07" db="EMBL/GenBank/DDBJ databases">
        <title>Annotation of Plasmodium falciparum IGH-CR14.</title>
        <authorList>
            <consortium name="The Broad Institute Genome Sequencing Platform"/>
            <person name="Volkman S.K."/>
            <person name="Neafsey D.E."/>
            <person name="Dash A.P."/>
            <person name="Chitnis C.E."/>
            <person name="Hartl D.L."/>
            <person name="Young S.K."/>
            <person name="Zeng Q."/>
            <person name="Koehrsen M."/>
            <person name="Alvarado L."/>
            <person name="Berlin A."/>
            <person name="Borenstein D."/>
            <person name="Chapman S.B."/>
            <person name="Chen Z."/>
            <person name="Engels R."/>
            <person name="Freedman E."/>
            <person name="Gellesch M."/>
            <person name="Goldberg J."/>
            <person name="Griggs A."/>
            <person name="Gujja S."/>
            <person name="Heilman E.R."/>
            <person name="Heiman D.I."/>
            <person name="Howarth C."/>
            <person name="Jen D."/>
            <person name="Larson L."/>
            <person name="Mehta T."/>
            <person name="Neiman D."/>
            <person name="Park D."/>
            <person name="Pearson M."/>
            <person name="Roberts A."/>
            <person name="Saif S."/>
            <person name="Shea T."/>
            <person name="Shenoy N."/>
            <person name="Sisk P."/>
            <person name="Stolte C."/>
            <person name="Sykes S."/>
            <person name="Walk T."/>
            <person name="White J."/>
            <person name="Yandava C."/>
            <person name="Haas B."/>
            <person name="Henn M.R."/>
            <person name="Nusbaum C."/>
            <person name="Birren B."/>
        </authorList>
    </citation>
    <scope>NUCLEOTIDE SEQUENCE [LARGE SCALE GENOMIC DNA]</scope>
    <source>
        <strain evidence="3">IGH-CR14</strain>
    </source>
</reference>
<evidence type="ECO:0000313" key="3">
    <source>
        <dbReference type="Proteomes" id="UP000054562"/>
    </source>
</evidence>
<proteinExistence type="predicted"/>
<sequence length="367" mass="40534">MKIHYINILLFELPLNILEHNQRNHKSTTHHTLKIPITRLLCECELYTPANYDNDPQMKEVMDNFNRQTQQRFHEYDDRMKTTRQKCKDKCDKEIQKIILKDKLEKQMAQHFDTLHTDIQSDAIPTCVCEKSVADKVEKACLRCGYGLGSVAPMIGLTGSVAVNVWKTAELAAAKAAAIAEGAAKGAAARIPAAVDAVIEGLNALKLEELGIGPWKSIVTTEYYKNVNYIAGIIINKRQTMCGVTKQLSDLTCDRIGTSLGTLNSDGTLGPPPASAIPDTVKKVVAGAEQAAAEAAKKASESATAAFEAAKKEAIEVATTTYYTPIIASIIAIVVIVLIMVIIYLILRYRRKNKMKKKLQYIKLLEE</sequence>
<protein>
    <submittedName>
        <fullName evidence="2">Rifin</fullName>
    </submittedName>
</protein>
<gene>
    <name evidence="2" type="ORF">PFMG_01009</name>
</gene>
<name>A0A0L1I5W7_PLAFA</name>
<dbReference type="AlphaFoldDB" id="A0A0L1I5W7"/>
<dbReference type="Proteomes" id="UP000054562">
    <property type="component" value="Unassembled WGS sequence"/>
</dbReference>
<reference evidence="3" key="2">
    <citation type="submission" date="2015-07" db="EMBL/GenBank/DDBJ databases">
        <title>The genome sequence of Plasmodium falciparum IGH-CR14.</title>
        <authorList>
            <consortium name="The Broad Institute Genome Sequencing Platform"/>
            <person name="Volkman S.K."/>
            <person name="Neafsey D.E."/>
            <person name="Dash A.P."/>
            <person name="Chitnis C.E."/>
            <person name="Hartl D.L."/>
            <person name="Young S.K."/>
            <person name="Kodira C.D."/>
            <person name="Zeng Q."/>
            <person name="Koehrsen M."/>
            <person name="Godfrey P."/>
            <person name="Alvarado L."/>
            <person name="Berlin A."/>
            <person name="Borenstein D."/>
            <person name="Chen Z."/>
            <person name="Engels R."/>
            <person name="Freedman E."/>
            <person name="Gellesch M."/>
            <person name="Goldberg J."/>
            <person name="Griggs A."/>
            <person name="Gujja S."/>
            <person name="Heiman D."/>
            <person name="Hepburn T."/>
            <person name="Howarth C."/>
            <person name="Jen D."/>
            <person name="Larson L."/>
            <person name="Lewis B."/>
            <person name="Mehta T."/>
            <person name="Park D."/>
            <person name="Pearson M."/>
            <person name="Roberts A."/>
            <person name="Saif S."/>
            <person name="Shea T."/>
            <person name="Shenoy N."/>
            <person name="Sisk P."/>
            <person name="Stolte C."/>
            <person name="Sykes S."/>
            <person name="Walk T."/>
            <person name="White J."/>
            <person name="Yandava C."/>
            <person name="Wirth D.F."/>
            <person name="Nusbaum C."/>
            <person name="Birren B."/>
        </authorList>
    </citation>
    <scope>NUCLEOTIDE SEQUENCE [LARGE SCALE GENOMIC DNA]</scope>
    <source>
        <strain evidence="3">IGH-CR14</strain>
    </source>
</reference>
<dbReference type="NCBIfam" id="TIGR01477">
    <property type="entry name" value="RIFIN"/>
    <property type="match status" value="1"/>
</dbReference>
<evidence type="ECO:0000313" key="2">
    <source>
        <dbReference type="EMBL" id="KNG74862.1"/>
    </source>
</evidence>
<dbReference type="Pfam" id="PF02009">
    <property type="entry name" value="RIFIN"/>
    <property type="match status" value="1"/>
</dbReference>
<keyword evidence="1" id="KW-0472">Membrane</keyword>
<dbReference type="InterPro" id="IPR006373">
    <property type="entry name" value="VSA_Rifin"/>
</dbReference>
<accession>A0A0L1I5W7</accession>
<keyword evidence="1" id="KW-0812">Transmembrane</keyword>
<organism evidence="2 3">
    <name type="scientific">Plasmodium falciparum IGH-CR14</name>
    <dbReference type="NCBI Taxonomy" id="580059"/>
    <lineage>
        <taxon>Eukaryota</taxon>
        <taxon>Sar</taxon>
        <taxon>Alveolata</taxon>
        <taxon>Apicomplexa</taxon>
        <taxon>Aconoidasida</taxon>
        <taxon>Haemosporida</taxon>
        <taxon>Plasmodiidae</taxon>
        <taxon>Plasmodium</taxon>
        <taxon>Plasmodium (Laverania)</taxon>
    </lineage>
</organism>